<comment type="caution">
    <text evidence="2">The sequence shown here is derived from an EMBL/GenBank/DDBJ whole genome shotgun (WGS) entry which is preliminary data.</text>
</comment>
<proteinExistence type="predicted"/>
<feature type="compositionally biased region" description="Basic and acidic residues" evidence="1">
    <location>
        <begin position="219"/>
        <end position="244"/>
    </location>
</feature>
<feature type="compositionally biased region" description="Polar residues" evidence="1">
    <location>
        <begin position="245"/>
        <end position="256"/>
    </location>
</feature>
<dbReference type="Proteomes" id="UP001281761">
    <property type="component" value="Unassembled WGS sequence"/>
</dbReference>
<gene>
    <name evidence="2" type="ORF">BLNAU_16169</name>
</gene>
<feature type="compositionally biased region" description="Basic residues" evidence="1">
    <location>
        <begin position="35"/>
        <end position="55"/>
    </location>
</feature>
<dbReference type="EMBL" id="JARBJD010000166">
    <property type="protein sequence ID" value="KAK2948951.1"/>
    <property type="molecule type" value="Genomic_DNA"/>
</dbReference>
<feature type="region of interest" description="Disordered" evidence="1">
    <location>
        <begin position="210"/>
        <end position="256"/>
    </location>
</feature>
<evidence type="ECO:0000313" key="3">
    <source>
        <dbReference type="Proteomes" id="UP001281761"/>
    </source>
</evidence>
<accession>A0ABQ9X8M6</accession>
<evidence type="ECO:0000256" key="1">
    <source>
        <dbReference type="SAM" id="MobiDB-lite"/>
    </source>
</evidence>
<name>A0ABQ9X8M6_9EUKA</name>
<reference evidence="2 3" key="1">
    <citation type="journal article" date="2022" name="bioRxiv">
        <title>Genomics of Preaxostyla Flagellates Illuminates Evolutionary Transitions and the Path Towards Mitochondrial Loss.</title>
        <authorList>
            <person name="Novak L.V.F."/>
            <person name="Treitli S.C."/>
            <person name="Pyrih J."/>
            <person name="Halakuc P."/>
            <person name="Pipaliya S.V."/>
            <person name="Vacek V."/>
            <person name="Brzon O."/>
            <person name="Soukal P."/>
            <person name="Eme L."/>
            <person name="Dacks J.B."/>
            <person name="Karnkowska A."/>
            <person name="Elias M."/>
            <person name="Hampl V."/>
        </authorList>
    </citation>
    <scope>NUCLEOTIDE SEQUENCE [LARGE SCALE GENOMIC DNA]</scope>
    <source>
        <strain evidence="2">NAU3</strain>
        <tissue evidence="2">Gut</tissue>
    </source>
</reference>
<organism evidence="2 3">
    <name type="scientific">Blattamonas nauphoetae</name>
    <dbReference type="NCBI Taxonomy" id="2049346"/>
    <lineage>
        <taxon>Eukaryota</taxon>
        <taxon>Metamonada</taxon>
        <taxon>Preaxostyla</taxon>
        <taxon>Oxymonadida</taxon>
        <taxon>Blattamonas</taxon>
    </lineage>
</organism>
<evidence type="ECO:0000313" key="2">
    <source>
        <dbReference type="EMBL" id="KAK2948951.1"/>
    </source>
</evidence>
<keyword evidence="3" id="KW-1185">Reference proteome</keyword>
<feature type="region of interest" description="Disordered" evidence="1">
    <location>
        <begin position="1"/>
        <end position="75"/>
    </location>
</feature>
<protein>
    <submittedName>
        <fullName evidence="2">Uncharacterized protein</fullName>
    </submittedName>
</protein>
<sequence length="256" mass="29364">MMNSESCESQREDRRGMNACLTRTLPTPANNEHPGRKRRRRKRKKNSRFGNKSKKGSTNLKGSKEKTTTSSNSQPLKLSGQLTWTLFLVDQTKRRGERAVLKSESLVRKTNPPIETNHNSKKEIGTAEGSEKTTWEISKRMWKHFFGTLSLLRERLYLMWSWSRLVTKLQNDRSKEACRALTATRLAHQQQTILDQVRVGQGRRVFLDGEVPPFSDFGGKTEKKSGTKSEQIQKSKVQQREKANQVRTKNQTGSTS</sequence>